<keyword evidence="7" id="KW-1185">Reference proteome</keyword>
<evidence type="ECO:0000256" key="3">
    <source>
        <dbReference type="ARBA" id="ARBA00022702"/>
    </source>
</evidence>
<gene>
    <name evidence="6" type="ORF">LPLAT_LOCUS5658</name>
</gene>
<evidence type="ECO:0000256" key="1">
    <source>
        <dbReference type="ARBA" id="ARBA00004613"/>
    </source>
</evidence>
<dbReference type="SMART" id="SM00039">
    <property type="entry name" value="CRF"/>
    <property type="match status" value="1"/>
</dbReference>
<keyword evidence="2" id="KW-0964">Secreted</keyword>
<sequence>MNVVNLHSSCTMILLGILASTTIIGLTSSAPLSSYERREDVSDDRPKIFLLMDQRIPELENEILDNEFGAEVTRAKRIGSLSIVNNLDVLRQRVLLELARRKAQQDQRQIDANRRVLESIGKRSVPGSDAGKISARSGKSRNDSRGEGSHAMSNRFEWLEEDDPLFRGSQDDRMTRVQANELRLL</sequence>
<feature type="domain" description="Corticotropin-releasing factor" evidence="5">
    <location>
        <begin position="77"/>
        <end position="120"/>
    </location>
</feature>
<dbReference type="GO" id="GO:0005576">
    <property type="term" value="C:extracellular region"/>
    <property type="evidence" value="ECO:0007669"/>
    <property type="project" value="UniProtKB-SubCell"/>
</dbReference>
<feature type="region of interest" description="Disordered" evidence="4">
    <location>
        <begin position="121"/>
        <end position="156"/>
    </location>
</feature>
<protein>
    <recommendedName>
        <fullName evidence="5">Corticotropin-releasing factor domain-containing protein</fullName>
    </recommendedName>
</protein>
<dbReference type="Pfam" id="PF00473">
    <property type="entry name" value="CRF"/>
    <property type="match status" value="1"/>
</dbReference>
<name>A0AAV2NGR7_9HYME</name>
<evidence type="ECO:0000256" key="2">
    <source>
        <dbReference type="ARBA" id="ARBA00022525"/>
    </source>
</evidence>
<comment type="subcellular location">
    <subcellularLocation>
        <location evidence="1">Secreted</location>
    </subcellularLocation>
</comment>
<dbReference type="Proteomes" id="UP001497644">
    <property type="component" value="Chromosome 2"/>
</dbReference>
<evidence type="ECO:0000313" key="7">
    <source>
        <dbReference type="Proteomes" id="UP001497644"/>
    </source>
</evidence>
<dbReference type="EMBL" id="OZ034825">
    <property type="protein sequence ID" value="CAL1679480.1"/>
    <property type="molecule type" value="Genomic_DNA"/>
</dbReference>
<dbReference type="InterPro" id="IPR000187">
    <property type="entry name" value="CRF"/>
</dbReference>
<evidence type="ECO:0000256" key="4">
    <source>
        <dbReference type="SAM" id="MobiDB-lite"/>
    </source>
</evidence>
<proteinExistence type="predicted"/>
<organism evidence="6 7">
    <name type="scientific">Lasius platythorax</name>
    <dbReference type="NCBI Taxonomy" id="488582"/>
    <lineage>
        <taxon>Eukaryota</taxon>
        <taxon>Metazoa</taxon>
        <taxon>Ecdysozoa</taxon>
        <taxon>Arthropoda</taxon>
        <taxon>Hexapoda</taxon>
        <taxon>Insecta</taxon>
        <taxon>Pterygota</taxon>
        <taxon>Neoptera</taxon>
        <taxon>Endopterygota</taxon>
        <taxon>Hymenoptera</taxon>
        <taxon>Apocrita</taxon>
        <taxon>Aculeata</taxon>
        <taxon>Formicoidea</taxon>
        <taxon>Formicidae</taxon>
        <taxon>Formicinae</taxon>
        <taxon>Lasius</taxon>
        <taxon>Lasius</taxon>
    </lineage>
</organism>
<dbReference type="AlphaFoldDB" id="A0AAV2NGR7"/>
<evidence type="ECO:0000259" key="5">
    <source>
        <dbReference type="SMART" id="SM00039"/>
    </source>
</evidence>
<evidence type="ECO:0000313" key="6">
    <source>
        <dbReference type="EMBL" id="CAL1679480.1"/>
    </source>
</evidence>
<reference evidence="6" key="1">
    <citation type="submission" date="2024-04" db="EMBL/GenBank/DDBJ databases">
        <authorList>
            <consortium name="Molecular Ecology Group"/>
        </authorList>
    </citation>
    <scope>NUCLEOTIDE SEQUENCE</scope>
</reference>
<dbReference type="GO" id="GO:0005179">
    <property type="term" value="F:hormone activity"/>
    <property type="evidence" value="ECO:0007669"/>
    <property type="project" value="UniProtKB-KW"/>
</dbReference>
<accession>A0AAV2NGR7</accession>
<keyword evidence="3" id="KW-0372">Hormone</keyword>